<dbReference type="InterPro" id="IPR001279">
    <property type="entry name" value="Metallo-B-lactamas"/>
</dbReference>
<dbReference type="Proteomes" id="UP001426770">
    <property type="component" value="Unassembled WGS sequence"/>
</dbReference>
<evidence type="ECO:0000259" key="1">
    <source>
        <dbReference type="SMART" id="SM00849"/>
    </source>
</evidence>
<evidence type="ECO:0000313" key="2">
    <source>
        <dbReference type="EMBL" id="GAA5517595.1"/>
    </source>
</evidence>
<protein>
    <submittedName>
        <fullName evidence="2">ComE operon protein 3</fullName>
    </submittedName>
</protein>
<dbReference type="InterPro" id="IPR052159">
    <property type="entry name" value="Competence_DNA_uptake"/>
</dbReference>
<reference evidence="2 3" key="1">
    <citation type="submission" date="2024-02" db="EMBL/GenBank/DDBJ databases">
        <title>Lysinimicrobium sediminis NBRC 112286.</title>
        <authorList>
            <person name="Ichikawa N."/>
            <person name="Katano-Makiyama Y."/>
            <person name="Hidaka K."/>
        </authorList>
    </citation>
    <scope>NUCLEOTIDE SEQUENCE [LARGE SCALE GENOMIC DNA]</scope>
    <source>
        <strain evidence="2 3">NBRC 112286</strain>
    </source>
</reference>
<dbReference type="SUPFAM" id="SSF56281">
    <property type="entry name" value="Metallo-hydrolase/oxidoreductase"/>
    <property type="match status" value="1"/>
</dbReference>
<dbReference type="InterPro" id="IPR035681">
    <property type="entry name" value="ComA-like_MBL"/>
</dbReference>
<name>A0ABP9WCN2_9MICO</name>
<dbReference type="RefSeq" id="WP_345377868.1">
    <property type="nucleotide sequence ID" value="NZ_BAABRR010000001.1"/>
</dbReference>
<dbReference type="InterPro" id="IPR036866">
    <property type="entry name" value="RibonucZ/Hydroxyglut_hydro"/>
</dbReference>
<dbReference type="SMART" id="SM00849">
    <property type="entry name" value="Lactamase_B"/>
    <property type="match status" value="1"/>
</dbReference>
<keyword evidence="3" id="KW-1185">Reference proteome</keyword>
<feature type="domain" description="Metallo-beta-lactamase" evidence="1">
    <location>
        <begin position="36"/>
        <end position="226"/>
    </location>
</feature>
<organism evidence="2 3">
    <name type="scientific">Demequina sediminis</name>
    <dbReference type="NCBI Taxonomy" id="1930058"/>
    <lineage>
        <taxon>Bacteria</taxon>
        <taxon>Bacillati</taxon>
        <taxon>Actinomycetota</taxon>
        <taxon>Actinomycetes</taxon>
        <taxon>Micrococcales</taxon>
        <taxon>Demequinaceae</taxon>
        <taxon>Demequina</taxon>
    </lineage>
</organism>
<gene>
    <name evidence="2" type="primary">comEC</name>
    <name evidence="2" type="ORF">Lsed01_00001</name>
</gene>
<sequence length="277" mass="27572">MALAVTAIAFAPATWLPPGWGGAPRGWTVAACDVGQGDALVVRAAGAVLMVDAGPRGPAAAACLERLGVTRIDLLVLTHEHADHTGGLDEVADAAAIRAVWLPHAASAATTSGAARATADARLPVEGEAVTLGGIQITVMQTGPAPRSRDGTEVNESSTILHVEAAGVSLMLLGDLEVAGQQRLSRGPLPAGVDIVKIAHHGSAAQDAGLVSALAAPVAIATVGADNDYGHPAPEALDLYGEGGAVVLRTDLCGDVLLGAADGAVTLVRPCRSAMAG</sequence>
<dbReference type="EMBL" id="BAABRR010000001">
    <property type="protein sequence ID" value="GAA5517595.1"/>
    <property type="molecule type" value="Genomic_DNA"/>
</dbReference>
<dbReference type="CDD" id="cd07731">
    <property type="entry name" value="ComA-like_MBL-fold"/>
    <property type="match status" value="1"/>
</dbReference>
<dbReference type="PANTHER" id="PTHR30619">
    <property type="entry name" value="DNA INTERNALIZATION/COMPETENCE PROTEIN COMEC/REC2"/>
    <property type="match status" value="1"/>
</dbReference>
<dbReference type="PANTHER" id="PTHR30619:SF1">
    <property type="entry name" value="RECOMBINATION PROTEIN 2"/>
    <property type="match status" value="1"/>
</dbReference>
<dbReference type="Pfam" id="PF00753">
    <property type="entry name" value="Lactamase_B"/>
    <property type="match status" value="1"/>
</dbReference>
<evidence type="ECO:0000313" key="3">
    <source>
        <dbReference type="Proteomes" id="UP001426770"/>
    </source>
</evidence>
<comment type="caution">
    <text evidence="2">The sequence shown here is derived from an EMBL/GenBank/DDBJ whole genome shotgun (WGS) entry which is preliminary data.</text>
</comment>
<proteinExistence type="predicted"/>
<dbReference type="Gene3D" id="3.60.15.10">
    <property type="entry name" value="Ribonuclease Z/Hydroxyacylglutathione hydrolase-like"/>
    <property type="match status" value="1"/>
</dbReference>
<accession>A0ABP9WCN2</accession>